<evidence type="ECO:0000313" key="10">
    <source>
        <dbReference type="Proteomes" id="UP000184245"/>
    </source>
</evidence>
<name>A0A1M4SH39_9CLOT</name>
<dbReference type="RefSeq" id="WP_072848208.1">
    <property type="nucleotide sequence ID" value="NZ_FQVI01000001.1"/>
</dbReference>
<dbReference type="CDD" id="cd06174">
    <property type="entry name" value="MFS"/>
    <property type="match status" value="1"/>
</dbReference>
<dbReference type="STRING" id="1122155.SAMN02745158_00103"/>
<dbReference type="InterPro" id="IPR011701">
    <property type="entry name" value="MFS"/>
</dbReference>
<dbReference type="Pfam" id="PF07690">
    <property type="entry name" value="MFS_1"/>
    <property type="match status" value="1"/>
</dbReference>
<evidence type="ECO:0000256" key="6">
    <source>
        <dbReference type="ARBA" id="ARBA00023136"/>
    </source>
</evidence>
<evidence type="ECO:0000256" key="4">
    <source>
        <dbReference type="ARBA" id="ARBA00022692"/>
    </source>
</evidence>
<evidence type="ECO:0000256" key="1">
    <source>
        <dbReference type="ARBA" id="ARBA00004651"/>
    </source>
</evidence>
<feature type="transmembrane region" description="Helical" evidence="7">
    <location>
        <begin position="102"/>
        <end position="124"/>
    </location>
</feature>
<keyword evidence="4 7" id="KW-0812">Transmembrane</keyword>
<feature type="transmembrane region" description="Helical" evidence="7">
    <location>
        <begin position="381"/>
        <end position="400"/>
    </location>
</feature>
<evidence type="ECO:0000256" key="3">
    <source>
        <dbReference type="ARBA" id="ARBA00022475"/>
    </source>
</evidence>
<dbReference type="InterPro" id="IPR050189">
    <property type="entry name" value="MFS_Efflux_Transporters"/>
</dbReference>
<evidence type="ECO:0000256" key="7">
    <source>
        <dbReference type="SAM" id="Phobius"/>
    </source>
</evidence>
<dbReference type="Proteomes" id="UP000184245">
    <property type="component" value="Unassembled WGS sequence"/>
</dbReference>
<keyword evidence="2" id="KW-0813">Transport</keyword>
<feature type="transmembrane region" description="Helical" evidence="7">
    <location>
        <begin position="169"/>
        <end position="191"/>
    </location>
</feature>
<protein>
    <submittedName>
        <fullName evidence="9">Sugar phosphate permease</fullName>
    </submittedName>
</protein>
<dbReference type="InterPro" id="IPR036259">
    <property type="entry name" value="MFS_trans_sf"/>
</dbReference>
<feature type="domain" description="Major facilitator superfamily (MFS) profile" evidence="8">
    <location>
        <begin position="5"/>
        <end position="405"/>
    </location>
</feature>
<organism evidence="9 10">
    <name type="scientific">Lactonifactor longoviformis DSM 17459</name>
    <dbReference type="NCBI Taxonomy" id="1122155"/>
    <lineage>
        <taxon>Bacteria</taxon>
        <taxon>Bacillati</taxon>
        <taxon>Bacillota</taxon>
        <taxon>Clostridia</taxon>
        <taxon>Eubacteriales</taxon>
        <taxon>Clostridiaceae</taxon>
        <taxon>Lactonifactor</taxon>
    </lineage>
</organism>
<feature type="transmembrane region" description="Helical" evidence="7">
    <location>
        <begin position="343"/>
        <end position="361"/>
    </location>
</feature>
<evidence type="ECO:0000259" key="8">
    <source>
        <dbReference type="PROSITE" id="PS50850"/>
    </source>
</evidence>
<reference evidence="9 10" key="1">
    <citation type="submission" date="2016-11" db="EMBL/GenBank/DDBJ databases">
        <authorList>
            <person name="Jaros S."/>
            <person name="Januszkiewicz K."/>
            <person name="Wedrychowicz H."/>
        </authorList>
    </citation>
    <scope>NUCLEOTIDE SEQUENCE [LARGE SCALE GENOMIC DNA]</scope>
    <source>
        <strain evidence="9 10">DSM 17459</strain>
    </source>
</reference>
<feature type="transmembrane region" description="Helical" evidence="7">
    <location>
        <begin position="145"/>
        <end position="163"/>
    </location>
</feature>
<feature type="transmembrane region" description="Helical" evidence="7">
    <location>
        <begin position="250"/>
        <end position="272"/>
    </location>
</feature>
<feature type="transmembrane region" description="Helical" evidence="7">
    <location>
        <begin position="78"/>
        <end position="96"/>
    </location>
</feature>
<evidence type="ECO:0000256" key="2">
    <source>
        <dbReference type="ARBA" id="ARBA00022448"/>
    </source>
</evidence>
<dbReference type="OrthoDB" id="9773404at2"/>
<keyword evidence="10" id="KW-1185">Reference proteome</keyword>
<accession>A0A1M4SH39</accession>
<dbReference type="GO" id="GO:0005886">
    <property type="term" value="C:plasma membrane"/>
    <property type="evidence" value="ECO:0007669"/>
    <property type="project" value="UniProtKB-SubCell"/>
</dbReference>
<feature type="transmembrane region" description="Helical" evidence="7">
    <location>
        <begin position="284"/>
        <end position="302"/>
    </location>
</feature>
<dbReference type="AlphaFoldDB" id="A0A1M4SH39"/>
<feature type="transmembrane region" description="Helical" evidence="7">
    <location>
        <begin position="48"/>
        <end position="66"/>
    </location>
</feature>
<keyword evidence="5 7" id="KW-1133">Transmembrane helix</keyword>
<feature type="transmembrane region" description="Helical" evidence="7">
    <location>
        <begin position="308"/>
        <end position="331"/>
    </location>
</feature>
<gene>
    <name evidence="9" type="ORF">SAMN02745158_00103</name>
</gene>
<feature type="transmembrane region" description="Helical" evidence="7">
    <location>
        <begin position="211"/>
        <end position="230"/>
    </location>
</feature>
<dbReference type="InterPro" id="IPR020846">
    <property type="entry name" value="MFS_dom"/>
</dbReference>
<dbReference type="SUPFAM" id="SSF103473">
    <property type="entry name" value="MFS general substrate transporter"/>
    <property type="match status" value="1"/>
</dbReference>
<proteinExistence type="predicted"/>
<dbReference type="GO" id="GO:0022857">
    <property type="term" value="F:transmembrane transporter activity"/>
    <property type="evidence" value="ECO:0007669"/>
    <property type="project" value="InterPro"/>
</dbReference>
<keyword evidence="3" id="KW-1003">Cell membrane</keyword>
<evidence type="ECO:0000313" key="9">
    <source>
        <dbReference type="EMBL" id="SHE31574.1"/>
    </source>
</evidence>
<dbReference type="EMBL" id="FQVI01000001">
    <property type="protein sequence ID" value="SHE31574.1"/>
    <property type="molecule type" value="Genomic_DNA"/>
</dbReference>
<comment type="subcellular location">
    <subcellularLocation>
        <location evidence="1">Cell membrane</location>
        <topology evidence="1">Multi-pass membrane protein</topology>
    </subcellularLocation>
</comment>
<dbReference type="PANTHER" id="PTHR43124:SF3">
    <property type="entry name" value="CHLORAMPHENICOL EFFLUX PUMP RV0191"/>
    <property type="match status" value="1"/>
</dbReference>
<sequence length="410" mass="44609">MGNTNKQHKWIAFFVVTISAGLIYRVPYLKTVFYDALVEEFKLTNTQVGTIMSVYSITKMIIYIPGGILADRFDNRKMLVGSNLMLAALTFWYATIPSLTGLMAIQFLLAFSNVVFWVSAVKAIRILADDNEQGSIFGYSEGIRAAAGVLINFAALAVFNHFVTTAQPLRYVLLFYGIVYTLLTIAMWLLLPKKSKEEARTSATFADYVKVLKIPGIWIVALLVMCAYSAQVASEYTTTYLTTIFGMTTVTAGIVATIRSYGIGIFSAPIMGKIADKTSSYSKMVMGLFVVEIVFAALLLVIPGKSSMLIPAIVTVIAFATVMYAIRGIYFATMGEAGVPKEFTGTATGIICAIGFLPDAYMNLILGKLIDSNPGAAGFKFVFGAIILFAVLGIVFALIINRMGKKNIKA</sequence>
<dbReference type="PROSITE" id="PS50850">
    <property type="entry name" value="MFS"/>
    <property type="match status" value="1"/>
</dbReference>
<dbReference type="PANTHER" id="PTHR43124">
    <property type="entry name" value="PURINE EFFLUX PUMP PBUE"/>
    <property type="match status" value="1"/>
</dbReference>
<keyword evidence="6 7" id="KW-0472">Membrane</keyword>
<feature type="transmembrane region" description="Helical" evidence="7">
    <location>
        <begin position="10"/>
        <end position="28"/>
    </location>
</feature>
<evidence type="ECO:0000256" key="5">
    <source>
        <dbReference type="ARBA" id="ARBA00022989"/>
    </source>
</evidence>
<dbReference type="Gene3D" id="1.20.1250.20">
    <property type="entry name" value="MFS general substrate transporter like domains"/>
    <property type="match status" value="2"/>
</dbReference>